<dbReference type="SUPFAM" id="SSF51905">
    <property type="entry name" value="FAD/NAD(P)-binding domain"/>
    <property type="match status" value="1"/>
</dbReference>
<reference evidence="3 4" key="1">
    <citation type="submission" date="2018-06" db="EMBL/GenBank/DDBJ databases">
        <title>Extensive metabolic versatility and redundancy in microbially diverse, dynamic hydrothermal sediments.</title>
        <authorList>
            <person name="Dombrowski N."/>
            <person name="Teske A."/>
            <person name="Baker B.J."/>
        </authorList>
    </citation>
    <scope>NUCLEOTIDE SEQUENCE [LARGE SCALE GENOMIC DNA]</scope>
    <source>
        <strain evidence="3">B35_G9</strain>
    </source>
</reference>
<keyword evidence="1" id="KW-0560">Oxidoreductase</keyword>
<protein>
    <submittedName>
        <fullName evidence="3">Sulfurtransferase</fullName>
    </submittedName>
</protein>
<dbReference type="Pfam" id="PF01266">
    <property type="entry name" value="DAO"/>
    <property type="match status" value="1"/>
</dbReference>
<dbReference type="Gene3D" id="3.30.9.10">
    <property type="entry name" value="D-Amino Acid Oxidase, subunit A, domain 2"/>
    <property type="match status" value="1"/>
</dbReference>
<name>A0A660S8I6_UNCT6</name>
<proteinExistence type="predicted"/>
<dbReference type="InterPro" id="IPR006076">
    <property type="entry name" value="FAD-dep_OxRdtase"/>
</dbReference>
<dbReference type="GO" id="GO:0005737">
    <property type="term" value="C:cytoplasm"/>
    <property type="evidence" value="ECO:0007669"/>
    <property type="project" value="TreeGrafter"/>
</dbReference>
<dbReference type="PANTHER" id="PTHR13847:SF287">
    <property type="entry name" value="FAD-DEPENDENT OXIDOREDUCTASE DOMAIN-CONTAINING PROTEIN 1"/>
    <property type="match status" value="1"/>
</dbReference>
<dbReference type="Proteomes" id="UP000282321">
    <property type="component" value="Unassembled WGS sequence"/>
</dbReference>
<evidence type="ECO:0000313" key="4">
    <source>
        <dbReference type="Proteomes" id="UP000282321"/>
    </source>
</evidence>
<dbReference type="GO" id="GO:0016740">
    <property type="term" value="F:transferase activity"/>
    <property type="evidence" value="ECO:0007669"/>
    <property type="project" value="UniProtKB-KW"/>
</dbReference>
<feature type="domain" description="FAD dependent oxidoreductase" evidence="2">
    <location>
        <begin position="5"/>
        <end position="352"/>
    </location>
</feature>
<organism evidence="3 4">
    <name type="scientific">candidate division TA06 bacterium</name>
    <dbReference type="NCBI Taxonomy" id="2250710"/>
    <lineage>
        <taxon>Bacteria</taxon>
        <taxon>Bacteria division TA06</taxon>
    </lineage>
</organism>
<dbReference type="SUPFAM" id="SSF54373">
    <property type="entry name" value="FAD-linked reductases, C-terminal domain"/>
    <property type="match status" value="1"/>
</dbReference>
<keyword evidence="3" id="KW-0808">Transferase</keyword>
<sequence length="383" mass="42953">MNNYDVIIIGAGSVGVPLALHLAKDKEKVLVIDKNPSPGQGQNKAAIGGIRATHSEISKIKICLKSLEIFSHWEEETGDNIEWFKGGYTYPVYTERDEKTLKDLLVIQKEHNLNIDWKNPDEIREIIPEINPDGLRGGTFSPDDGSASPMLTNFSMYKKSVNYGAEYLFRERIEEIVIEKGKVKGVKTDKGSYNAPVIVNAAGAYGKEIAKTAGIDVPVEPESHEAGITEAYEHFLDPMVVDIRPDKGSNNYYFYQHKTGQIIFCITPDPNYPGHNRESTSSFLPMVSKRLINIMPKLKNARVRRIWRGLYPMTPDGFPIVGKVKEVEGYINAVGMCGQGFMLGPGLGYYLSKFIEETLPEEDYDIFDQLTLYRQFAGDEALK</sequence>
<dbReference type="EMBL" id="QNBC01000044">
    <property type="protein sequence ID" value="RKX66414.1"/>
    <property type="molecule type" value="Genomic_DNA"/>
</dbReference>
<dbReference type="GO" id="GO:0016491">
    <property type="term" value="F:oxidoreductase activity"/>
    <property type="evidence" value="ECO:0007669"/>
    <property type="project" value="UniProtKB-KW"/>
</dbReference>
<dbReference type="PANTHER" id="PTHR13847">
    <property type="entry name" value="SARCOSINE DEHYDROGENASE-RELATED"/>
    <property type="match status" value="1"/>
</dbReference>
<comment type="caution">
    <text evidence="3">The sequence shown here is derived from an EMBL/GenBank/DDBJ whole genome shotgun (WGS) entry which is preliminary data.</text>
</comment>
<accession>A0A660S8I6</accession>
<dbReference type="AlphaFoldDB" id="A0A660S8I6"/>
<evidence type="ECO:0000256" key="1">
    <source>
        <dbReference type="ARBA" id="ARBA00023002"/>
    </source>
</evidence>
<dbReference type="InterPro" id="IPR036188">
    <property type="entry name" value="FAD/NAD-bd_sf"/>
</dbReference>
<gene>
    <name evidence="3" type="ORF">DRP44_04155</name>
</gene>
<dbReference type="Gene3D" id="3.50.50.60">
    <property type="entry name" value="FAD/NAD(P)-binding domain"/>
    <property type="match status" value="1"/>
</dbReference>
<evidence type="ECO:0000259" key="2">
    <source>
        <dbReference type="Pfam" id="PF01266"/>
    </source>
</evidence>
<evidence type="ECO:0000313" key="3">
    <source>
        <dbReference type="EMBL" id="RKX66414.1"/>
    </source>
</evidence>